<dbReference type="Proteomes" id="UP000315003">
    <property type="component" value="Chromosome"/>
</dbReference>
<dbReference type="RefSeq" id="WP_145274554.1">
    <property type="nucleotide sequence ID" value="NZ_CP036272.1"/>
</dbReference>
<sequence length="182" mass="19487" precursor="true">MRLFSAFTLCALVASFTALNVTAEEKADKPSEVKMFKTGSLSVPAVFKKTKPANFVIEEEFKAGEGEKAARLTMMHASGGVEANIKRWKGQFAGGDPEAQKEEAFDVGNYKVHVVDISGSFAERMGGGPFAGGKVVQRKNHAMVGAIIKSPDGPTYFVKLIGPAETVTANREAMVKMIKAAK</sequence>
<feature type="chain" id="PRO_5021944068" description="Preprotein translocase subunit SecD" evidence="1">
    <location>
        <begin position="24"/>
        <end position="182"/>
    </location>
</feature>
<evidence type="ECO:0000313" key="3">
    <source>
        <dbReference type="Proteomes" id="UP000315003"/>
    </source>
</evidence>
<evidence type="ECO:0008006" key="4">
    <source>
        <dbReference type="Google" id="ProtNLM"/>
    </source>
</evidence>
<organism evidence="2 3">
    <name type="scientific">Stieleria bergensis</name>
    <dbReference type="NCBI Taxonomy" id="2528025"/>
    <lineage>
        <taxon>Bacteria</taxon>
        <taxon>Pseudomonadati</taxon>
        <taxon>Planctomycetota</taxon>
        <taxon>Planctomycetia</taxon>
        <taxon>Pirellulales</taxon>
        <taxon>Pirellulaceae</taxon>
        <taxon>Stieleria</taxon>
    </lineage>
</organism>
<dbReference type="OrthoDB" id="5764172at2"/>
<evidence type="ECO:0000256" key="1">
    <source>
        <dbReference type="SAM" id="SignalP"/>
    </source>
</evidence>
<gene>
    <name evidence="2" type="ORF">SV7mr_35450</name>
</gene>
<protein>
    <recommendedName>
        <fullName evidence="4">Preprotein translocase subunit SecD</fullName>
    </recommendedName>
</protein>
<accession>A0A517SXZ2</accession>
<dbReference type="AlphaFoldDB" id="A0A517SXZ2"/>
<keyword evidence="1" id="KW-0732">Signal</keyword>
<keyword evidence="3" id="KW-1185">Reference proteome</keyword>
<proteinExistence type="predicted"/>
<feature type="signal peptide" evidence="1">
    <location>
        <begin position="1"/>
        <end position="23"/>
    </location>
</feature>
<reference evidence="2 3" key="1">
    <citation type="submission" date="2019-02" db="EMBL/GenBank/DDBJ databases">
        <title>Deep-cultivation of Planctomycetes and their phenomic and genomic characterization uncovers novel biology.</title>
        <authorList>
            <person name="Wiegand S."/>
            <person name="Jogler M."/>
            <person name="Boedeker C."/>
            <person name="Pinto D."/>
            <person name="Vollmers J."/>
            <person name="Rivas-Marin E."/>
            <person name="Kohn T."/>
            <person name="Peeters S.H."/>
            <person name="Heuer A."/>
            <person name="Rast P."/>
            <person name="Oberbeckmann S."/>
            <person name="Bunk B."/>
            <person name="Jeske O."/>
            <person name="Meyerdierks A."/>
            <person name="Storesund J.E."/>
            <person name="Kallscheuer N."/>
            <person name="Luecker S."/>
            <person name="Lage O.M."/>
            <person name="Pohl T."/>
            <person name="Merkel B.J."/>
            <person name="Hornburger P."/>
            <person name="Mueller R.-W."/>
            <person name="Bruemmer F."/>
            <person name="Labrenz M."/>
            <person name="Spormann A.M."/>
            <person name="Op den Camp H."/>
            <person name="Overmann J."/>
            <person name="Amann R."/>
            <person name="Jetten M.S.M."/>
            <person name="Mascher T."/>
            <person name="Medema M.H."/>
            <person name="Devos D.P."/>
            <person name="Kaster A.-K."/>
            <person name="Ovreas L."/>
            <person name="Rohde M."/>
            <person name="Galperin M.Y."/>
            <person name="Jogler C."/>
        </authorList>
    </citation>
    <scope>NUCLEOTIDE SEQUENCE [LARGE SCALE GENOMIC DNA]</scope>
    <source>
        <strain evidence="2 3">SV_7m_r</strain>
    </source>
</reference>
<dbReference type="EMBL" id="CP036272">
    <property type="protein sequence ID" value="QDT61015.1"/>
    <property type="molecule type" value="Genomic_DNA"/>
</dbReference>
<evidence type="ECO:0000313" key="2">
    <source>
        <dbReference type="EMBL" id="QDT61015.1"/>
    </source>
</evidence>
<name>A0A517SXZ2_9BACT</name>